<proteinExistence type="predicted"/>
<keyword evidence="6" id="KW-1185">Reference proteome</keyword>
<protein>
    <submittedName>
        <fullName evidence="2">Uncharacterized protein</fullName>
    </submittedName>
</protein>
<reference evidence="2 7" key="3">
    <citation type="submission" date="2018-04" db="EMBL/GenBank/DDBJ databases">
        <title>Active sludge and wastewater microbial communities from Klosterneuburg, Austria.</title>
        <authorList>
            <person name="Wagner M."/>
        </authorList>
    </citation>
    <scope>NUCLEOTIDE SEQUENCE [LARGE SCALE GENOMIC DNA]</scope>
    <source>
        <strain evidence="2 7">Nm4</strain>
    </source>
</reference>
<evidence type="ECO:0000313" key="4">
    <source>
        <dbReference type="EMBL" id="SEQ37820.1"/>
    </source>
</evidence>
<keyword evidence="1" id="KW-0472">Membrane</keyword>
<dbReference type="EMBL" id="FOFX01000044">
    <property type="protein sequence ID" value="SEQ37820.1"/>
    <property type="molecule type" value="Genomic_DNA"/>
</dbReference>
<organism evidence="2 7">
    <name type="scientific">Nitrosomonas ureae</name>
    <dbReference type="NCBI Taxonomy" id="44577"/>
    <lineage>
        <taxon>Bacteria</taxon>
        <taxon>Pseudomonadati</taxon>
        <taxon>Pseudomonadota</taxon>
        <taxon>Betaproteobacteria</taxon>
        <taxon>Nitrosomonadales</taxon>
        <taxon>Nitrosomonadaceae</taxon>
        <taxon>Nitrosomonas</taxon>
    </lineage>
</organism>
<keyword evidence="1" id="KW-1133">Transmembrane helix</keyword>
<evidence type="ECO:0000313" key="2">
    <source>
        <dbReference type="EMBL" id="PTQ84224.1"/>
    </source>
</evidence>
<evidence type="ECO:0000313" key="7">
    <source>
        <dbReference type="Proteomes" id="UP000244110"/>
    </source>
</evidence>
<dbReference type="EMBL" id="QAOL01000019">
    <property type="protein sequence ID" value="PTQ84224.1"/>
    <property type="molecule type" value="Genomic_DNA"/>
</dbReference>
<dbReference type="OrthoDB" id="8548348at2"/>
<dbReference type="Proteomes" id="UP000181998">
    <property type="component" value="Unassembled WGS sequence"/>
</dbReference>
<dbReference type="RefSeq" id="WP_062559797.1">
    <property type="nucleotide sequence ID" value="NZ_CP013341.1"/>
</dbReference>
<dbReference type="Proteomes" id="UP000244110">
    <property type="component" value="Unassembled WGS sequence"/>
</dbReference>
<evidence type="ECO:0000313" key="5">
    <source>
        <dbReference type="Proteomes" id="UP000181998"/>
    </source>
</evidence>
<dbReference type="EMBL" id="FNLN01000032">
    <property type="protein sequence ID" value="SDU19164.1"/>
    <property type="molecule type" value="Genomic_DNA"/>
</dbReference>
<dbReference type="KEGG" id="nur:ATY38_13800"/>
<evidence type="ECO:0000256" key="1">
    <source>
        <dbReference type="SAM" id="Phobius"/>
    </source>
</evidence>
<name>A0A0S3ALW0_9PROT</name>
<keyword evidence="1" id="KW-0812">Transmembrane</keyword>
<reference evidence="3" key="2">
    <citation type="submission" date="2016-10" db="EMBL/GenBank/DDBJ databases">
        <authorList>
            <person name="de Groot N.N."/>
        </authorList>
    </citation>
    <scope>NUCLEOTIDE SEQUENCE [LARGE SCALE GENOMIC DNA]</scope>
    <source>
        <strain evidence="3">Nm10</strain>
        <strain evidence="4">Nm9</strain>
    </source>
</reference>
<reference evidence="5 6" key="1">
    <citation type="submission" date="2016-10" db="EMBL/GenBank/DDBJ databases">
        <authorList>
            <person name="Varghese N."/>
            <person name="Submissions S."/>
        </authorList>
    </citation>
    <scope>NUCLEOTIDE SEQUENCE [LARGE SCALE GENOMIC DNA]</scope>
    <source>
        <strain evidence="6">Nm10</strain>
        <strain evidence="5">Nm9</strain>
    </source>
</reference>
<dbReference type="Proteomes" id="UP000182882">
    <property type="component" value="Unassembled WGS sequence"/>
</dbReference>
<accession>A0A0S3ALW0</accession>
<feature type="transmembrane region" description="Helical" evidence="1">
    <location>
        <begin position="12"/>
        <end position="32"/>
    </location>
</feature>
<evidence type="ECO:0000313" key="3">
    <source>
        <dbReference type="EMBL" id="SDU19164.1"/>
    </source>
</evidence>
<sequence length="65" mass="7038">METRELIQAPQLFVVYAITILYTITFSLAAVVTQPTDTVVGGSQSMHQAARAEIQLSAVRNSRSG</sequence>
<evidence type="ECO:0000313" key="6">
    <source>
        <dbReference type="Proteomes" id="UP000182882"/>
    </source>
</evidence>
<gene>
    <name evidence="2" type="ORF">C8R28_101933</name>
    <name evidence="3" type="ORF">SAMN05216406_13219</name>
    <name evidence="4" type="ORF">SAMN05421510_10446</name>
</gene>
<dbReference type="AlphaFoldDB" id="A0A0S3ALW0"/>